<evidence type="ECO:0000256" key="1">
    <source>
        <dbReference type="SAM" id="MobiDB-lite"/>
    </source>
</evidence>
<proteinExistence type="predicted"/>
<name>A0A9P6CSB8_9AGAR</name>
<feature type="region of interest" description="Disordered" evidence="1">
    <location>
        <begin position="270"/>
        <end position="293"/>
    </location>
</feature>
<dbReference type="Proteomes" id="UP000807469">
    <property type="component" value="Unassembled WGS sequence"/>
</dbReference>
<gene>
    <name evidence="2" type="ORF">BDN70DRAFT_902105</name>
</gene>
<protein>
    <submittedName>
        <fullName evidence="2">Uncharacterized protein</fullName>
    </submittedName>
</protein>
<comment type="caution">
    <text evidence="2">The sequence shown here is derived from an EMBL/GenBank/DDBJ whole genome shotgun (WGS) entry which is preliminary data.</text>
</comment>
<reference evidence="2" key="1">
    <citation type="submission" date="2020-11" db="EMBL/GenBank/DDBJ databases">
        <authorList>
            <consortium name="DOE Joint Genome Institute"/>
            <person name="Ahrendt S."/>
            <person name="Riley R."/>
            <person name="Andreopoulos W."/>
            <person name="Labutti K."/>
            <person name="Pangilinan J."/>
            <person name="Ruiz-Duenas F.J."/>
            <person name="Barrasa J.M."/>
            <person name="Sanchez-Garcia M."/>
            <person name="Camarero S."/>
            <person name="Miyauchi S."/>
            <person name="Serrano A."/>
            <person name="Linde D."/>
            <person name="Babiker R."/>
            <person name="Drula E."/>
            <person name="Ayuso-Fernandez I."/>
            <person name="Pacheco R."/>
            <person name="Padilla G."/>
            <person name="Ferreira P."/>
            <person name="Barriuso J."/>
            <person name="Kellner H."/>
            <person name="Castanera R."/>
            <person name="Alfaro M."/>
            <person name="Ramirez L."/>
            <person name="Pisabarro A.G."/>
            <person name="Kuo A."/>
            <person name="Tritt A."/>
            <person name="Lipzen A."/>
            <person name="He G."/>
            <person name="Yan M."/>
            <person name="Ng V."/>
            <person name="Cullen D."/>
            <person name="Martin F."/>
            <person name="Rosso M.-N."/>
            <person name="Henrissat B."/>
            <person name="Hibbett D."/>
            <person name="Martinez A.T."/>
            <person name="Grigoriev I.V."/>
        </authorList>
    </citation>
    <scope>NUCLEOTIDE SEQUENCE</scope>
    <source>
        <strain evidence="2">CIRM-BRFM 674</strain>
    </source>
</reference>
<sequence length="398" mass="41708">MSQNLKQKYSVNAVNTDGTFPSGSFRSAPQLIGGFVVGTYRSVKCLANSIEVPRWGERNIVTFGFNSPQVCLSCSHRTCSDPIAASLQGNAFSENTVASTLQKMQLFNSPSPIIDGSAAPTAPAVVSPAVVALPAVADPVVASPAIADAPVARPVVAGLDVDTDVDPFILDDAMDIRPDFSSPNVSFAHVPNPADFVEPSSPETPHYCILVGHPVGVVENFDSIDITNQERFEFRHFSTWFGAFGYYTVNYHRRQVLLIPAVTAGLAPTHTRPASEVQAPPTRNAGHGSTISPRANVTAPLAAADVQSIAQGPTAAPSLTSALAAPAPVNTQSIAQGSMATPTSANTFAPVTAGGASVQPLSVSTALQAPPTQGVVPVRKIIKRGPIHRPVVFWFMVI</sequence>
<evidence type="ECO:0000313" key="2">
    <source>
        <dbReference type="EMBL" id="KAF9470438.1"/>
    </source>
</evidence>
<evidence type="ECO:0000313" key="3">
    <source>
        <dbReference type="Proteomes" id="UP000807469"/>
    </source>
</evidence>
<dbReference type="AlphaFoldDB" id="A0A9P6CSB8"/>
<keyword evidence="3" id="KW-1185">Reference proteome</keyword>
<organism evidence="2 3">
    <name type="scientific">Pholiota conissans</name>
    <dbReference type="NCBI Taxonomy" id="109636"/>
    <lineage>
        <taxon>Eukaryota</taxon>
        <taxon>Fungi</taxon>
        <taxon>Dikarya</taxon>
        <taxon>Basidiomycota</taxon>
        <taxon>Agaricomycotina</taxon>
        <taxon>Agaricomycetes</taxon>
        <taxon>Agaricomycetidae</taxon>
        <taxon>Agaricales</taxon>
        <taxon>Agaricineae</taxon>
        <taxon>Strophariaceae</taxon>
        <taxon>Pholiota</taxon>
    </lineage>
</organism>
<dbReference type="EMBL" id="MU155999">
    <property type="protein sequence ID" value="KAF9470438.1"/>
    <property type="molecule type" value="Genomic_DNA"/>
</dbReference>
<accession>A0A9P6CSB8</accession>